<dbReference type="GeneID" id="18869622"/>
<dbReference type="OrthoDB" id="67540at2759"/>
<dbReference type="GO" id="GO:0005829">
    <property type="term" value="C:cytosol"/>
    <property type="evidence" value="ECO:0007669"/>
    <property type="project" value="TreeGrafter"/>
</dbReference>
<dbReference type="FunCoup" id="G3AEY6">
    <property type="interactions" value="152"/>
</dbReference>
<gene>
    <name evidence="4" type="ORF">SPAPADRAFT_131929</name>
</gene>
<keyword evidence="5" id="KW-1185">Reference proteome</keyword>
<protein>
    <submittedName>
        <fullName evidence="4">Guanine nucleotide exchange factor</fullName>
    </submittedName>
</protein>
<dbReference type="GO" id="GO:0006886">
    <property type="term" value="P:intracellular protein transport"/>
    <property type="evidence" value="ECO:0007669"/>
    <property type="project" value="InterPro"/>
</dbReference>
<dbReference type="EMBL" id="GL996499">
    <property type="protein sequence ID" value="EGW34790.1"/>
    <property type="molecule type" value="Genomic_DNA"/>
</dbReference>
<name>G3AEY6_SPAPN</name>
<dbReference type="SUPFAM" id="SSF50978">
    <property type="entry name" value="WD40 repeat-like"/>
    <property type="match status" value="1"/>
</dbReference>
<reference evidence="4 5" key="1">
    <citation type="journal article" date="2011" name="Proc. Natl. Acad. Sci. U.S.A.">
        <title>Comparative genomics of xylose-fermenting fungi for enhanced biofuel production.</title>
        <authorList>
            <person name="Wohlbach D.J."/>
            <person name="Kuo A."/>
            <person name="Sato T.K."/>
            <person name="Potts K.M."/>
            <person name="Salamov A.A."/>
            <person name="LaButti K.M."/>
            <person name="Sun H."/>
            <person name="Clum A."/>
            <person name="Pangilinan J.L."/>
            <person name="Lindquist E.A."/>
            <person name="Lucas S."/>
            <person name="Lapidus A."/>
            <person name="Jin M."/>
            <person name="Gunawan C."/>
            <person name="Balan V."/>
            <person name="Dale B.E."/>
            <person name="Jeffries T.W."/>
            <person name="Zinkel R."/>
            <person name="Barry K.W."/>
            <person name="Grigoriev I.V."/>
            <person name="Gasch A.P."/>
        </authorList>
    </citation>
    <scope>NUCLEOTIDE SEQUENCE [LARGE SCALE GENOMIC DNA]</scope>
    <source>
        <strain evidence="5">NRRL Y-27907 / 11-Y1</strain>
    </source>
</reference>
<dbReference type="GO" id="GO:0034066">
    <property type="term" value="C:Ric1-Rgp1 guanyl-nucleotide exchange factor complex"/>
    <property type="evidence" value="ECO:0007669"/>
    <property type="project" value="InterPro"/>
</dbReference>
<dbReference type="InParanoid" id="G3AEY6"/>
<evidence type="ECO:0000313" key="4">
    <source>
        <dbReference type="EMBL" id="EGW34790.1"/>
    </source>
</evidence>
<accession>G3AEY6</accession>
<sequence length="1042" mass="121540">MVWINGCPQFSIDSPITHEDIIQIIHIPHTPLVTILTPTSVYIFHQFTLLPLTSHVRSPTSIENNGKNLELKVKHVSVNTSKFQKLNTVNLFIQTDSNYLIIYQCQINYSKSLYEVHNSNNELIQTGLPLSDTSLKFSLSGLIKSATKSIIHGNEESLVNLENIESINNASLEDELGNSAIEFVKISIFKILKIGIKLQNFWLQQNSHYLIIFNNNNTDSEDKTEDSRFQVVNIFNFKTDLFQSSEFSWYKQNSKITYIKFNVFFNYFLFVNRRNELWIMEFDKENKEITTKGHKLLIFEEEEELTNIQFWFNPQCQLIIIRVNHELRMYKMEQNTIELLKVLDENASPNLVINWSPCGAYFVITNPNTGYWKLCSKFGNVTFNSEETLQELDDHPEENRKFLKASIISISGNAMNLYLLSHDKSKLFFINLVRIISDAQRGLLYDNEYISIIQNNRNLIRFPILPKFKKFLSNQEIYNGNINKSIKSATGKFSLARNDFNQISISYGDCLSVSTPYCSGDDKINHILWFNFKSYFAESMNIVKHFWFKDYLLVVNRKSKHAFTDDDNPNSVDSNDHLVDEFIVFDTSSTRYGMGGEDISFNSDSLLWKYDFKTTFVDIQIGTDVQDKQTCHVVIVTSDYRLIVLDLTMDKTITIKNDETKFYKIFISVRKTILLSSIKNKVNLDDVIQTSMVNNRHFLFLLDTGDLYLLKNQQSNRQGSVISNSSMHSGGSTGGNNLYDLIKLNVNIEFFKFKTIRFNKSSIIDFIYLFNSEHILIYDINELIDKSYDKSIQTAPQTRDMLIGDDYDDELHPILIESQGMHPIKLDSILEIGQDTYKSLDLIGLESFAIYKQTTGGLLIKNRVAHKLILNNFIEFDLLHKGDLESSFYKYKQFKNFHYCLELLLFKNLTLNQSLKRLCQLIEFTDNAEYIYINCLRKIEADYWPRFFDVLETTPVKFMNRLIEIDNVELCYNYLIIYLNYKTEDETKKDQLNSDDIQVILKIIKMLDKSGRWDWCFELCRFIKLLEPTGNLLVKIQQELSQ</sequence>
<dbReference type="InterPro" id="IPR040096">
    <property type="entry name" value="Ric1"/>
</dbReference>
<dbReference type="InterPro" id="IPR009771">
    <property type="entry name" value="RIC1_C"/>
</dbReference>
<organism evidence="5">
    <name type="scientific">Spathaspora passalidarum (strain NRRL Y-27907 / 11-Y1)</name>
    <dbReference type="NCBI Taxonomy" id="619300"/>
    <lineage>
        <taxon>Eukaryota</taxon>
        <taxon>Fungi</taxon>
        <taxon>Dikarya</taxon>
        <taxon>Ascomycota</taxon>
        <taxon>Saccharomycotina</taxon>
        <taxon>Pichiomycetes</taxon>
        <taxon>Debaryomycetaceae</taxon>
        <taxon>Spathaspora</taxon>
    </lineage>
</organism>
<evidence type="ECO:0000256" key="1">
    <source>
        <dbReference type="ARBA" id="ARBA00004370"/>
    </source>
</evidence>
<dbReference type="GO" id="GO:0000139">
    <property type="term" value="C:Golgi membrane"/>
    <property type="evidence" value="ECO:0007669"/>
    <property type="project" value="TreeGrafter"/>
</dbReference>
<dbReference type="Proteomes" id="UP000000709">
    <property type="component" value="Unassembled WGS sequence"/>
</dbReference>
<evidence type="ECO:0000256" key="2">
    <source>
        <dbReference type="ARBA" id="ARBA00023136"/>
    </source>
</evidence>
<dbReference type="RefSeq" id="XP_007372202.1">
    <property type="nucleotide sequence ID" value="XM_007372140.1"/>
</dbReference>
<proteinExistence type="predicted"/>
<feature type="domain" description="RIC1 C-terminal alpha solenoid region" evidence="3">
    <location>
        <begin position="886"/>
        <end position="1037"/>
    </location>
</feature>
<evidence type="ECO:0000313" key="5">
    <source>
        <dbReference type="Proteomes" id="UP000000709"/>
    </source>
</evidence>
<keyword evidence="2" id="KW-0472">Membrane</keyword>
<dbReference type="STRING" id="619300.G3AEY6"/>
<comment type="subcellular location">
    <subcellularLocation>
        <location evidence="1">Membrane</location>
    </subcellularLocation>
</comment>
<dbReference type="OMA" id="DWCFELC"/>
<dbReference type="HOGENOM" id="CLU_288047_0_0_1"/>
<dbReference type="InterPro" id="IPR036322">
    <property type="entry name" value="WD40_repeat_dom_sf"/>
</dbReference>
<dbReference type="PANTHER" id="PTHR22746:SF10">
    <property type="entry name" value="GUANINE NUCLEOTIDE EXCHANGE FACTOR SUBUNIT RIC1"/>
    <property type="match status" value="1"/>
</dbReference>
<dbReference type="eggNOG" id="KOG2006">
    <property type="taxonomic scope" value="Eukaryota"/>
</dbReference>
<dbReference type="AlphaFoldDB" id="G3AEY6"/>
<dbReference type="Pfam" id="PF07064">
    <property type="entry name" value="RIC1"/>
    <property type="match status" value="1"/>
</dbReference>
<evidence type="ECO:0000259" key="3">
    <source>
        <dbReference type="Pfam" id="PF07064"/>
    </source>
</evidence>
<dbReference type="PANTHER" id="PTHR22746">
    <property type="entry name" value="RAB6A-GEF COMPLEX PARTNER PROTEIN 1"/>
    <property type="match status" value="1"/>
</dbReference>
<dbReference type="GO" id="GO:0042147">
    <property type="term" value="P:retrograde transport, endosome to Golgi"/>
    <property type="evidence" value="ECO:0007669"/>
    <property type="project" value="TreeGrafter"/>
</dbReference>
<dbReference type="KEGG" id="spaa:SPAPADRAFT_131929"/>